<organism evidence="1 2">
    <name type="scientific">Vaccinium darrowii</name>
    <dbReference type="NCBI Taxonomy" id="229202"/>
    <lineage>
        <taxon>Eukaryota</taxon>
        <taxon>Viridiplantae</taxon>
        <taxon>Streptophyta</taxon>
        <taxon>Embryophyta</taxon>
        <taxon>Tracheophyta</taxon>
        <taxon>Spermatophyta</taxon>
        <taxon>Magnoliopsida</taxon>
        <taxon>eudicotyledons</taxon>
        <taxon>Gunneridae</taxon>
        <taxon>Pentapetalae</taxon>
        <taxon>asterids</taxon>
        <taxon>Ericales</taxon>
        <taxon>Ericaceae</taxon>
        <taxon>Vaccinioideae</taxon>
        <taxon>Vaccinieae</taxon>
        <taxon>Vaccinium</taxon>
    </lineage>
</organism>
<sequence length="94" mass="10538">MEIDNDVKREEIEKLVLELMGGDKGKKMKKKAMEWKELAEKAAGPNGSSSLNLEKLVNQKFIGFMSIQTTAEVEVHDHQTAASQHQKKVSGQKK</sequence>
<comment type="caution">
    <text evidence="1">The sequence shown here is derived from an EMBL/GenBank/DDBJ whole genome shotgun (WGS) entry which is preliminary data.</text>
</comment>
<name>A0ACB7X1N7_9ERIC</name>
<evidence type="ECO:0000313" key="2">
    <source>
        <dbReference type="Proteomes" id="UP000828048"/>
    </source>
</evidence>
<protein>
    <submittedName>
        <fullName evidence="1">Uncharacterized protein</fullName>
    </submittedName>
</protein>
<accession>A0ACB7X1N7</accession>
<keyword evidence="2" id="KW-1185">Reference proteome</keyword>
<proteinExistence type="predicted"/>
<gene>
    <name evidence="1" type="ORF">Vadar_017478</name>
</gene>
<dbReference type="EMBL" id="CM037152">
    <property type="protein sequence ID" value="KAH7834574.1"/>
    <property type="molecule type" value="Genomic_DNA"/>
</dbReference>
<reference evidence="1 2" key="1">
    <citation type="journal article" date="2021" name="Hortic Res">
        <title>High-quality reference genome and annotation aids understanding of berry development for evergreen blueberry (Vaccinium darrowii).</title>
        <authorList>
            <person name="Yu J."/>
            <person name="Hulse-Kemp A.M."/>
            <person name="Babiker E."/>
            <person name="Staton M."/>
        </authorList>
    </citation>
    <scope>NUCLEOTIDE SEQUENCE [LARGE SCALE GENOMIC DNA]</scope>
    <source>
        <strain evidence="2">cv. NJ 8807/NJ 8810</strain>
        <tissue evidence="1">Young leaf</tissue>
    </source>
</reference>
<evidence type="ECO:0000313" key="1">
    <source>
        <dbReference type="EMBL" id="KAH7834574.1"/>
    </source>
</evidence>
<dbReference type="Proteomes" id="UP000828048">
    <property type="component" value="Chromosome 2"/>
</dbReference>